<organism evidence="1 2">
    <name type="scientific">Arthrobacter phage Qui</name>
    <dbReference type="NCBI Taxonomy" id="2603260"/>
    <lineage>
        <taxon>Viruses</taxon>
        <taxon>Duplodnaviria</taxon>
        <taxon>Heunggongvirae</taxon>
        <taxon>Uroviricota</taxon>
        <taxon>Caudoviricetes</taxon>
        <taxon>Quivirus</taxon>
        <taxon>Quivirus qui</taxon>
    </lineage>
</organism>
<dbReference type="EMBL" id="MN183282">
    <property type="protein sequence ID" value="QED11619.1"/>
    <property type="molecule type" value="Genomic_DNA"/>
</dbReference>
<dbReference type="KEGG" id="vg:77936491"/>
<accession>A0A5B8WHV0</accession>
<gene>
    <name evidence="1" type="primary">130</name>
    <name evidence="1" type="ORF">SEA_QUI_130</name>
</gene>
<dbReference type="RefSeq" id="YP_010660496.1">
    <property type="nucleotide sequence ID" value="NC_070877.1"/>
</dbReference>
<protein>
    <submittedName>
        <fullName evidence="1">Uncharacterized protein</fullName>
    </submittedName>
</protein>
<evidence type="ECO:0000313" key="1">
    <source>
        <dbReference type="EMBL" id="QED11619.1"/>
    </source>
</evidence>
<keyword evidence="2" id="KW-1185">Reference proteome</keyword>
<sequence>MTLTSHAHHIAGTPTDDTYSIVPVNCGGPTVCETCDFEIRWYKDQAKARHSQESTHIFPSEIDGLDSQILRKIAAKLRDKNPRPSRMMIIPRYQLASTIYALADAIDSVADDQES</sequence>
<dbReference type="GeneID" id="77936491"/>
<reference evidence="1 2" key="1">
    <citation type="submission" date="2019-07" db="EMBL/GenBank/DDBJ databases">
        <authorList>
            <person name="Abdullah A."/>
            <person name="Lima G.C."/>
            <person name="Cuneo C.K."/>
            <person name="Ennest D.C."/>
            <person name="Fritz K.J."/>
            <person name="Johnson B.T."/>
            <person name="Larson S.M."/>
            <person name="Lemunyete M.N."/>
            <person name="Murray M.B."/>
            <person name="Osmond D.E."/>
            <person name="Patras K.A."/>
            <person name="Ransibrahmanakul S."/>
            <person name="Simpson K.A."/>
            <person name="Thull B.S."/>
            <person name="Wetzel S."/>
            <person name="Bonilla J.A."/>
            <person name="Klyczek K."/>
            <person name="Garlena R.A."/>
            <person name="Russell D.A."/>
            <person name="Pope W.H."/>
            <person name="Jacobs-Sera D."/>
            <person name="Hatfull G.F."/>
        </authorList>
    </citation>
    <scope>NUCLEOTIDE SEQUENCE [LARGE SCALE GENOMIC DNA]</scope>
</reference>
<proteinExistence type="predicted"/>
<evidence type="ECO:0000313" key="2">
    <source>
        <dbReference type="Proteomes" id="UP000321915"/>
    </source>
</evidence>
<dbReference type="Proteomes" id="UP000321915">
    <property type="component" value="Segment"/>
</dbReference>
<name>A0A5B8WHV0_9CAUD</name>